<keyword evidence="3" id="KW-1185">Reference proteome</keyword>
<evidence type="ECO:0000313" key="2">
    <source>
        <dbReference type="EMBL" id="GEL02233.1"/>
    </source>
</evidence>
<dbReference type="InterPro" id="IPR019762">
    <property type="entry name" value="Dynamin_GTPase_CS"/>
</dbReference>
<dbReference type="OrthoDB" id="7462608at2"/>
<dbReference type="Pfam" id="PF16220">
    <property type="entry name" value="DUF4880"/>
    <property type="match status" value="1"/>
</dbReference>
<organism evidence="2 3">
    <name type="scientific">Swaminathania salitolerans</name>
    <dbReference type="NCBI Taxonomy" id="182838"/>
    <lineage>
        <taxon>Bacteria</taxon>
        <taxon>Pseudomonadati</taxon>
        <taxon>Pseudomonadota</taxon>
        <taxon>Alphaproteobacteria</taxon>
        <taxon>Acetobacterales</taxon>
        <taxon>Acetobacteraceae</taxon>
        <taxon>Swaminathania</taxon>
    </lineage>
</organism>
<gene>
    <name evidence="2" type="primary">pigE</name>
    <name evidence="2" type="ORF">SSA02_13960</name>
</gene>
<dbReference type="PIRSF" id="PIRSF018266">
    <property type="entry name" value="FecR"/>
    <property type="match status" value="1"/>
</dbReference>
<dbReference type="AlphaFoldDB" id="A0A511BQY5"/>
<dbReference type="EMBL" id="BJVC01000002">
    <property type="protein sequence ID" value="GEL02233.1"/>
    <property type="molecule type" value="Genomic_DNA"/>
</dbReference>
<dbReference type="PROSITE" id="PS00410">
    <property type="entry name" value="G_DYNAMIN_1"/>
    <property type="match status" value="1"/>
</dbReference>
<dbReference type="InterPro" id="IPR012373">
    <property type="entry name" value="Ferrdict_sens_TM"/>
</dbReference>
<comment type="caution">
    <text evidence="2">The sequence shown here is derived from an EMBL/GenBank/DDBJ whole genome shotgun (WGS) entry which is preliminary data.</text>
</comment>
<protein>
    <submittedName>
        <fullName evidence="2">Anti-FecI sigma factor FecR</fullName>
    </submittedName>
</protein>
<evidence type="ECO:0000259" key="1">
    <source>
        <dbReference type="Pfam" id="PF16220"/>
    </source>
</evidence>
<accession>A0A511BQY5</accession>
<proteinExistence type="predicted"/>
<name>A0A511BQY5_9PROT</name>
<dbReference type="RefSeq" id="WP_147093282.1">
    <property type="nucleotide sequence ID" value="NZ_BJVC01000002.1"/>
</dbReference>
<dbReference type="InterPro" id="IPR032623">
    <property type="entry name" value="FecR_N"/>
</dbReference>
<feature type="domain" description="FecR N-terminal" evidence="1">
    <location>
        <begin position="11"/>
        <end position="52"/>
    </location>
</feature>
<dbReference type="Proteomes" id="UP000321405">
    <property type="component" value="Unassembled WGS sequence"/>
</dbReference>
<sequence length="308" mass="33609">MTTPTLNESVEQAAQWQARLHSDRCTAGDRERFAAWLEGDPVHRRAFELVSRIWEMDPRTLPDPDGARAGRSRSAAMRDTRRRVVLGAGVLFAGLVIGGRTADARLVSTGFGERKRIETQRFSLLLDARSAVALGPDDTDPDLRTGRFALTVKPGRSVVSLGCGDWRFSSRQGEFDIVSTGTRFSLTTVSGEASVVRKGREAHIVKAGDCLAATLPRGAGVVTRPALDLLLAWRTGRAIFRDTRLDVAVAEMARYSALPVRIENPALSALHVSGVFHTARPGGFFAALPYLLPLRVEQRDGAIRIVKL</sequence>
<evidence type="ECO:0000313" key="3">
    <source>
        <dbReference type="Proteomes" id="UP000321405"/>
    </source>
</evidence>
<reference evidence="2 3" key="1">
    <citation type="submission" date="2019-07" db="EMBL/GenBank/DDBJ databases">
        <title>Whole genome shotgun sequence of Swaminathania salitolerans NBRC 104436.</title>
        <authorList>
            <person name="Hosoyama A."/>
            <person name="Uohara A."/>
            <person name="Ohji S."/>
            <person name="Ichikawa N."/>
        </authorList>
    </citation>
    <scope>NUCLEOTIDE SEQUENCE [LARGE SCALE GENOMIC DNA]</scope>
    <source>
        <strain evidence="2 3">NBRC 104436</strain>
    </source>
</reference>